<evidence type="ECO:0000313" key="4">
    <source>
        <dbReference type="Proteomes" id="UP000054099"/>
    </source>
</evidence>
<dbReference type="SUPFAM" id="SSF51735">
    <property type="entry name" value="NAD(P)-binding Rossmann-fold domains"/>
    <property type="match status" value="1"/>
</dbReference>
<name>A0A0V8JF57_9BACL</name>
<feature type="domain" description="GFO/IDH/MocA-like oxidoreductase" evidence="2">
    <location>
        <begin position="129"/>
        <end position="255"/>
    </location>
</feature>
<dbReference type="Gene3D" id="3.30.360.10">
    <property type="entry name" value="Dihydrodipicolinate Reductase, domain 2"/>
    <property type="match status" value="1"/>
</dbReference>
<gene>
    <name evidence="3" type="ORF">AS030_08530</name>
</gene>
<dbReference type="AlphaFoldDB" id="A0A0V8JF57"/>
<proteinExistence type="predicted"/>
<dbReference type="PANTHER" id="PTHR43377">
    <property type="entry name" value="BILIVERDIN REDUCTASE A"/>
    <property type="match status" value="1"/>
</dbReference>
<evidence type="ECO:0000313" key="3">
    <source>
        <dbReference type="EMBL" id="KSU85528.1"/>
    </source>
</evidence>
<dbReference type="Pfam" id="PF22725">
    <property type="entry name" value="GFO_IDH_MocA_C3"/>
    <property type="match status" value="1"/>
</dbReference>
<dbReference type="InterPro" id="IPR000683">
    <property type="entry name" value="Gfo/Idh/MocA-like_OxRdtase_N"/>
</dbReference>
<accession>A0A0V8JF57</accession>
<dbReference type="OrthoDB" id="9815825at2"/>
<dbReference type="SUPFAM" id="SSF55347">
    <property type="entry name" value="Glyceraldehyde-3-phosphate dehydrogenase-like, C-terminal domain"/>
    <property type="match status" value="1"/>
</dbReference>
<organism evidence="3 4">
    <name type="scientific">Fictibacillus enclensis</name>
    <dbReference type="NCBI Taxonomy" id="1017270"/>
    <lineage>
        <taxon>Bacteria</taxon>
        <taxon>Bacillati</taxon>
        <taxon>Bacillota</taxon>
        <taxon>Bacilli</taxon>
        <taxon>Bacillales</taxon>
        <taxon>Fictibacillaceae</taxon>
        <taxon>Fictibacillus</taxon>
    </lineage>
</organism>
<feature type="domain" description="Gfo/Idh/MocA-like oxidoreductase N-terminal" evidence="1">
    <location>
        <begin position="15"/>
        <end position="119"/>
    </location>
</feature>
<dbReference type="Proteomes" id="UP000054099">
    <property type="component" value="Unassembled WGS sequence"/>
</dbReference>
<evidence type="ECO:0000259" key="1">
    <source>
        <dbReference type="Pfam" id="PF01408"/>
    </source>
</evidence>
<dbReference type="InterPro" id="IPR036291">
    <property type="entry name" value="NAD(P)-bd_dom_sf"/>
</dbReference>
<protein>
    <submittedName>
        <fullName evidence="3">Dehydrogenase</fullName>
    </submittedName>
</protein>
<dbReference type="InterPro" id="IPR051450">
    <property type="entry name" value="Gfo/Idh/MocA_Oxidoreductases"/>
</dbReference>
<dbReference type="EMBL" id="LNQN01000001">
    <property type="protein sequence ID" value="KSU85528.1"/>
    <property type="molecule type" value="Genomic_DNA"/>
</dbReference>
<dbReference type="RefSeq" id="WP_061970535.1">
    <property type="nucleotide sequence ID" value="NZ_FMAV01000001.1"/>
</dbReference>
<keyword evidence="4" id="KW-1185">Reference proteome</keyword>
<dbReference type="PANTHER" id="PTHR43377:SF1">
    <property type="entry name" value="BILIVERDIN REDUCTASE A"/>
    <property type="match status" value="1"/>
</dbReference>
<dbReference type="InterPro" id="IPR055170">
    <property type="entry name" value="GFO_IDH_MocA-like_dom"/>
</dbReference>
<reference evidence="3 4" key="1">
    <citation type="journal article" date="2014" name="Antonie Van Leeuwenhoek">
        <title>Fictibacillus enclensis sp. nov., isolated from marine sediment.</title>
        <authorList>
            <person name="Dastager S.G."/>
            <person name="Mawlankar R."/>
            <person name="Srinivasan K."/>
            <person name="Tang S.K."/>
            <person name="Lee J.C."/>
            <person name="Ramana V.V."/>
            <person name="Shouche Y.S."/>
        </authorList>
    </citation>
    <scope>NUCLEOTIDE SEQUENCE [LARGE SCALE GENOMIC DNA]</scope>
    <source>
        <strain evidence="3 4">NIO-1003</strain>
    </source>
</reference>
<dbReference type="Pfam" id="PF01408">
    <property type="entry name" value="GFO_IDH_MocA"/>
    <property type="match status" value="1"/>
</dbReference>
<dbReference type="GO" id="GO:0000166">
    <property type="term" value="F:nucleotide binding"/>
    <property type="evidence" value="ECO:0007669"/>
    <property type="project" value="InterPro"/>
</dbReference>
<dbReference type="Gene3D" id="3.40.50.720">
    <property type="entry name" value="NAD(P)-binding Rossmann-like Domain"/>
    <property type="match status" value="1"/>
</dbReference>
<evidence type="ECO:0000259" key="2">
    <source>
        <dbReference type="Pfam" id="PF22725"/>
    </source>
</evidence>
<sequence length="340" mass="37844">MIQAAMLSRWHVHADDYARDANNNPSIAIHMVWDEEEDRGRKWAQELGVGFEKDLEVILENPEIDAVIVNTPTNKHKEIIMAAIEHKKHVFTEKVLAFTTAECEEIYDAAEKAGIKLMVSLPRLTSDYYLYAQHALDQGWIGDLTSIRCRLAHNGAVPSAGSKNGWLPEHFFDKEACGGGALIDLGAHPIYLTNRLAGPAASVTAIFQQSSERVVEENATVLIHYESGALGTIETGFLSENSPFKLELYGTKGALLIEENQVRLNSSSVGKDGWITPDQLPEALPMPMEQWISSIVKDEKTTITKKDVCDLTLINEAAEKSNREGRRILVSEMKEVQFNK</sequence>
<comment type="caution">
    <text evidence="3">The sequence shown here is derived from an EMBL/GenBank/DDBJ whole genome shotgun (WGS) entry which is preliminary data.</text>
</comment>